<protein>
    <submittedName>
        <fullName evidence="2">Serine hydrolase domain-containing protein</fullName>
    </submittedName>
</protein>
<evidence type="ECO:0000259" key="1">
    <source>
        <dbReference type="Pfam" id="PF00144"/>
    </source>
</evidence>
<sequence length="364" mass="38253">MIDGQCDPAFEPVREAFAAGFAGDELGAAVSVRVDGRVVVDLWGGRTAEGTPWGADTVVNLFSVTKGVVATVAHRLAARGELDLDAKVAGYWPEYAAHGKGGTTVRDLLGHRAGMPALREEQPPGSLYDWSALTTALAEEPPWWEPGSRHGYHAVTYGFLVGEVLRRVSGKSVRELVVRELGVDVHIGLPESERHRLSGVVLGAQPTEPSPALAALADRDSMTHKAFANPPDLTSADLTGTSWLDAEVPAANGHGTARALAELYAGTLGTSFVRQAIEPVSDGADEVLFGHSRFASGYMLPSPMRPFSPGASAFGHPGAGGALAFGDVDAGLAFGYTPNRLRTSVSGSDPRWDRLVGAVYSCLS</sequence>
<dbReference type="InterPro" id="IPR052907">
    <property type="entry name" value="Beta-lactamase/esterase"/>
</dbReference>
<dbReference type="Pfam" id="PF00144">
    <property type="entry name" value="Beta-lactamase"/>
    <property type="match status" value="1"/>
</dbReference>
<comment type="caution">
    <text evidence="2">The sequence shown here is derived from an EMBL/GenBank/DDBJ whole genome shotgun (WGS) entry which is preliminary data.</text>
</comment>
<dbReference type="SUPFAM" id="SSF56601">
    <property type="entry name" value="beta-lactamase/transpeptidase-like"/>
    <property type="match status" value="1"/>
</dbReference>
<dbReference type="PANTHER" id="PTHR43319">
    <property type="entry name" value="BETA-LACTAMASE-RELATED"/>
    <property type="match status" value="1"/>
</dbReference>
<feature type="domain" description="Beta-lactamase-related" evidence="1">
    <location>
        <begin position="22"/>
        <end position="352"/>
    </location>
</feature>
<dbReference type="InterPro" id="IPR001466">
    <property type="entry name" value="Beta-lactam-related"/>
</dbReference>
<dbReference type="Gene3D" id="3.40.710.10">
    <property type="entry name" value="DD-peptidase/beta-lactamase superfamily"/>
    <property type="match status" value="1"/>
</dbReference>
<dbReference type="RefSeq" id="WP_377860630.1">
    <property type="nucleotide sequence ID" value="NZ_JBHLZU010000027.1"/>
</dbReference>
<dbReference type="GO" id="GO:0016787">
    <property type="term" value="F:hydrolase activity"/>
    <property type="evidence" value="ECO:0007669"/>
    <property type="project" value="UniProtKB-KW"/>
</dbReference>
<evidence type="ECO:0000313" key="2">
    <source>
        <dbReference type="EMBL" id="MFB9908697.1"/>
    </source>
</evidence>
<evidence type="ECO:0000313" key="3">
    <source>
        <dbReference type="Proteomes" id="UP001589693"/>
    </source>
</evidence>
<accession>A0ABV6A6A9</accession>
<dbReference type="PANTHER" id="PTHR43319:SF3">
    <property type="entry name" value="BETA-LACTAMASE-RELATED DOMAIN-CONTAINING PROTEIN"/>
    <property type="match status" value="1"/>
</dbReference>
<keyword evidence="3" id="KW-1185">Reference proteome</keyword>
<keyword evidence="2" id="KW-0378">Hydrolase</keyword>
<dbReference type="EMBL" id="JBHLZU010000027">
    <property type="protein sequence ID" value="MFB9908697.1"/>
    <property type="molecule type" value="Genomic_DNA"/>
</dbReference>
<name>A0ABV6A6A9_9PSEU</name>
<dbReference type="Proteomes" id="UP001589693">
    <property type="component" value="Unassembled WGS sequence"/>
</dbReference>
<proteinExistence type="predicted"/>
<organism evidence="2 3">
    <name type="scientific">Allokutzneria oryzae</name>
    <dbReference type="NCBI Taxonomy" id="1378989"/>
    <lineage>
        <taxon>Bacteria</taxon>
        <taxon>Bacillati</taxon>
        <taxon>Actinomycetota</taxon>
        <taxon>Actinomycetes</taxon>
        <taxon>Pseudonocardiales</taxon>
        <taxon>Pseudonocardiaceae</taxon>
        <taxon>Allokutzneria</taxon>
    </lineage>
</organism>
<gene>
    <name evidence="2" type="ORF">ACFFQA_32575</name>
</gene>
<reference evidence="2 3" key="1">
    <citation type="submission" date="2024-09" db="EMBL/GenBank/DDBJ databases">
        <authorList>
            <person name="Sun Q."/>
            <person name="Mori K."/>
        </authorList>
    </citation>
    <scope>NUCLEOTIDE SEQUENCE [LARGE SCALE GENOMIC DNA]</scope>
    <source>
        <strain evidence="2 3">TBRC 7907</strain>
    </source>
</reference>
<dbReference type="InterPro" id="IPR012338">
    <property type="entry name" value="Beta-lactam/transpept-like"/>
</dbReference>